<evidence type="ECO:0000313" key="2">
    <source>
        <dbReference type="EMBL" id="CAH1217469.1"/>
    </source>
</evidence>
<dbReference type="SUPFAM" id="SSF54427">
    <property type="entry name" value="NTF2-like"/>
    <property type="match status" value="1"/>
</dbReference>
<keyword evidence="3" id="KW-1185">Reference proteome</keyword>
<dbReference type="Proteomes" id="UP000838821">
    <property type="component" value="Unassembled WGS sequence"/>
</dbReference>
<comment type="caution">
    <text evidence="2">The sequence shown here is derived from an EMBL/GenBank/DDBJ whole genome shotgun (WGS) entry which is preliminary data.</text>
</comment>
<name>A0ABM9CL25_9BACL</name>
<protein>
    <recommendedName>
        <fullName evidence="1">SnoaL-like domain-containing protein</fullName>
    </recommendedName>
</protein>
<feature type="domain" description="SnoaL-like" evidence="1">
    <location>
        <begin position="12"/>
        <end position="113"/>
    </location>
</feature>
<evidence type="ECO:0000313" key="3">
    <source>
        <dbReference type="Proteomes" id="UP000838821"/>
    </source>
</evidence>
<dbReference type="Gene3D" id="3.10.450.50">
    <property type="match status" value="1"/>
</dbReference>
<proteinExistence type="predicted"/>
<organism evidence="2 3">
    <name type="scientific">Paenibacillus allorhizoplanae</name>
    <dbReference type="NCBI Taxonomy" id="2905648"/>
    <lineage>
        <taxon>Bacteria</taxon>
        <taxon>Bacillati</taxon>
        <taxon>Bacillota</taxon>
        <taxon>Bacilli</taxon>
        <taxon>Bacillales</taxon>
        <taxon>Paenibacillaceae</taxon>
        <taxon>Paenibacillus</taxon>
    </lineage>
</organism>
<gene>
    <name evidence="2" type="ORF">PAECIP111891_04570</name>
</gene>
<reference evidence="2" key="1">
    <citation type="submission" date="2022-01" db="EMBL/GenBank/DDBJ databases">
        <authorList>
            <person name="Criscuolo A."/>
        </authorList>
    </citation>
    <scope>NUCLEOTIDE SEQUENCE</scope>
    <source>
        <strain evidence="2">CIP111891</strain>
    </source>
</reference>
<sequence length="147" mass="16798">MVQEANKNLTLVQRFFECYGSGDLDTMKREILDENVTWIIPGHHPLAGVKNGADEIINYFATIAKANFKAEVISLSASENHVVDVHRGWGEYGEHKVDMNWVLVYQIENGRIKQAQNFAADQHIADQFFWNVWGDQLKPVPDRLQSV</sequence>
<dbReference type="InterPro" id="IPR037401">
    <property type="entry name" value="SnoaL-like"/>
</dbReference>
<evidence type="ECO:0000259" key="1">
    <source>
        <dbReference type="Pfam" id="PF12680"/>
    </source>
</evidence>
<dbReference type="EMBL" id="CAKMMW010000016">
    <property type="protein sequence ID" value="CAH1217469.1"/>
    <property type="molecule type" value="Genomic_DNA"/>
</dbReference>
<dbReference type="RefSeq" id="WP_236290736.1">
    <property type="nucleotide sequence ID" value="NZ_CAKMMW010000016.1"/>
</dbReference>
<dbReference type="Pfam" id="PF12680">
    <property type="entry name" value="SnoaL_2"/>
    <property type="match status" value="1"/>
</dbReference>
<accession>A0ABM9CL25</accession>
<dbReference type="InterPro" id="IPR032710">
    <property type="entry name" value="NTF2-like_dom_sf"/>
</dbReference>